<dbReference type="SMART" id="SM00612">
    <property type="entry name" value="Kelch"/>
    <property type="match status" value="2"/>
</dbReference>
<dbReference type="InterPro" id="IPR000210">
    <property type="entry name" value="BTB/POZ_dom"/>
</dbReference>
<sequence length="991" mass="115291">MTSESLYWHDMRIHSHFQKYPSPRWAHTCVNAEDIMYIIGGFDGEYLNEIWKFNFEARTLKMIDTHIDQSLKRSNQTSVYFSKDKCIYLFGGGGPDKQRCNDTHKFNIKTEQMVKVHTFGKPPLPRTYHTANIIESYMIVIGGEAEFDMNDVHLLDLENNCWVKLKLKNNGFSPRRFHTSTICEFKNNLALSQKWRYKIYMFGGCHQDYEYLSDIIELDFEDAILDYKLTQKPFLDKLCKECSQLPQIPGLNNLSQNVREGQSESDYKENLSISQKLENCKNEIKQAIITCQHRLPTISWKKFKNKSVRPPPRWGHSAAEYDGKIYIFGGRNETDCNDLYCFDVLTKKWTDLYNQDSLLPKARRRHSAIFVGRTMVLFGGYDGVYLSDMYYINAKPFSIIYDPKDIHKVYLSLINKPEFADVCFIATNESERYHERGKEHTKRSSLRGSLLFPTKTYTCKIYAHSVLLVYRLMNKAPPDFIRKVIDQKKTRKVAIVHLPDQVTFRSFLKILEFLYCGTFINKISLRDLTDIIKACDALQFECLQKYIHSAIQKHDLICSQNQNSSSISSDYSLREPNSENFTFSSDTFSQSDNTEELSWNSAPLVEKQDGTSIHGEHLLSHDEDLEMYGSDANSKDLSIILLKYGENQSTMFDFYKLMNKEVVSPEDIEEEDSSKFFKDLIFNKSLCSNFGDIVILVGDQYYQSYKCILVERSEYFRIMLTNFKESGQAYIHLNSIKVKYFDTIYEYLITGKTMMKHKSCSSLVKLMILAKYFMIEELVAQCVIHIRQYLSDFTVYHLYLIGESYNIASLTEMCLDYLSFKTREDEEISKQYKRFKEICSPSLLQEFEKAMKQVKKNNIVMSCDHYITHGNINPITFDSPSKYKKGLDSLLSLNMITTENDFPEIPSKPPSPHSKTVRDLLSQCHTSFASDTEDFDSFLEPLSLPKSQQSRPFTKIFSEITHENPHNFTISNPEMPFENDHDSDDSSTMSS</sequence>
<proteinExistence type="predicted"/>
<dbReference type="SUPFAM" id="SSF117281">
    <property type="entry name" value="Kelch motif"/>
    <property type="match status" value="1"/>
</dbReference>
<dbReference type="Proteomes" id="UP001295684">
    <property type="component" value="Unassembled WGS sequence"/>
</dbReference>
<organism evidence="5 6">
    <name type="scientific">Euplotes crassus</name>
    <dbReference type="NCBI Taxonomy" id="5936"/>
    <lineage>
        <taxon>Eukaryota</taxon>
        <taxon>Sar</taxon>
        <taxon>Alveolata</taxon>
        <taxon>Ciliophora</taxon>
        <taxon>Intramacronucleata</taxon>
        <taxon>Spirotrichea</taxon>
        <taxon>Hypotrichia</taxon>
        <taxon>Euplotida</taxon>
        <taxon>Euplotidae</taxon>
        <taxon>Moneuplotes</taxon>
    </lineage>
</organism>
<keyword evidence="6" id="KW-1185">Reference proteome</keyword>
<dbReference type="CDD" id="cd18186">
    <property type="entry name" value="BTB_POZ_ZBTB_KLHL-like"/>
    <property type="match status" value="1"/>
</dbReference>
<keyword evidence="2" id="KW-0677">Repeat</keyword>
<dbReference type="Pfam" id="PF00651">
    <property type="entry name" value="BTB"/>
    <property type="match status" value="1"/>
</dbReference>
<dbReference type="InterPro" id="IPR006652">
    <property type="entry name" value="Kelch_1"/>
</dbReference>
<evidence type="ECO:0000313" key="6">
    <source>
        <dbReference type="Proteomes" id="UP001295684"/>
    </source>
</evidence>
<reference evidence="5" key="1">
    <citation type="submission" date="2023-07" db="EMBL/GenBank/DDBJ databases">
        <authorList>
            <consortium name="AG Swart"/>
            <person name="Singh M."/>
            <person name="Singh A."/>
            <person name="Seah K."/>
            <person name="Emmerich C."/>
        </authorList>
    </citation>
    <scope>NUCLEOTIDE SEQUENCE</scope>
    <source>
        <strain evidence="5">DP1</strain>
    </source>
</reference>
<name>A0AAD1XT01_EUPCR</name>
<dbReference type="InterPro" id="IPR015915">
    <property type="entry name" value="Kelch-typ_b-propeller"/>
</dbReference>
<feature type="region of interest" description="Disordered" evidence="3">
    <location>
        <begin position="964"/>
        <end position="991"/>
    </location>
</feature>
<dbReference type="Gene3D" id="2.120.10.80">
    <property type="entry name" value="Kelch-type beta propeller"/>
    <property type="match status" value="2"/>
</dbReference>
<dbReference type="SUPFAM" id="SSF54695">
    <property type="entry name" value="POZ domain"/>
    <property type="match status" value="2"/>
</dbReference>
<evidence type="ECO:0000313" key="5">
    <source>
        <dbReference type="EMBL" id="CAI2378495.1"/>
    </source>
</evidence>
<evidence type="ECO:0000256" key="2">
    <source>
        <dbReference type="ARBA" id="ARBA00022737"/>
    </source>
</evidence>
<dbReference type="PANTHER" id="PTHR46093:SF18">
    <property type="entry name" value="FIBRONECTIN TYPE-III DOMAIN-CONTAINING PROTEIN"/>
    <property type="match status" value="1"/>
</dbReference>
<dbReference type="Gene3D" id="3.30.710.10">
    <property type="entry name" value="Potassium Channel Kv1.1, Chain A"/>
    <property type="match status" value="2"/>
</dbReference>
<dbReference type="Pfam" id="PF24681">
    <property type="entry name" value="Kelch_KLHDC2_KLHL20_DRC7"/>
    <property type="match status" value="2"/>
</dbReference>
<dbReference type="PROSITE" id="PS50097">
    <property type="entry name" value="BTB"/>
    <property type="match status" value="1"/>
</dbReference>
<dbReference type="SUPFAM" id="SSF50965">
    <property type="entry name" value="Galactose oxidase, central domain"/>
    <property type="match status" value="1"/>
</dbReference>
<dbReference type="SMART" id="SM00225">
    <property type="entry name" value="BTB"/>
    <property type="match status" value="2"/>
</dbReference>
<evidence type="ECO:0000256" key="1">
    <source>
        <dbReference type="ARBA" id="ARBA00022441"/>
    </source>
</evidence>
<accession>A0AAD1XT01</accession>
<dbReference type="InterPro" id="IPR011043">
    <property type="entry name" value="Gal_Oxase/kelch_b-propeller"/>
</dbReference>
<dbReference type="EMBL" id="CAMPGE010020227">
    <property type="protein sequence ID" value="CAI2378495.1"/>
    <property type="molecule type" value="Genomic_DNA"/>
</dbReference>
<comment type="caution">
    <text evidence="5">The sequence shown here is derived from an EMBL/GenBank/DDBJ whole genome shotgun (WGS) entry which is preliminary data.</text>
</comment>
<evidence type="ECO:0000256" key="3">
    <source>
        <dbReference type="SAM" id="MobiDB-lite"/>
    </source>
</evidence>
<dbReference type="PANTHER" id="PTHR46093">
    <property type="entry name" value="ACYL-COA-BINDING DOMAIN-CONTAINING PROTEIN 5"/>
    <property type="match status" value="1"/>
</dbReference>
<dbReference type="AlphaFoldDB" id="A0AAD1XT01"/>
<keyword evidence="1" id="KW-0880">Kelch repeat</keyword>
<gene>
    <name evidence="5" type="ORF">ECRASSUSDP1_LOCUS19892</name>
</gene>
<protein>
    <recommendedName>
        <fullName evidence="4">BTB domain-containing protein</fullName>
    </recommendedName>
</protein>
<dbReference type="InterPro" id="IPR011333">
    <property type="entry name" value="SKP1/BTB/POZ_sf"/>
</dbReference>
<evidence type="ECO:0000259" key="4">
    <source>
        <dbReference type="PROSITE" id="PS50097"/>
    </source>
</evidence>
<feature type="domain" description="BTB" evidence="4">
    <location>
        <begin position="691"/>
        <end position="757"/>
    </location>
</feature>